<gene>
    <name evidence="3" type="ORF">KIPB_001357</name>
</gene>
<feature type="compositionally biased region" description="Acidic residues" evidence="1">
    <location>
        <begin position="452"/>
        <end position="466"/>
    </location>
</feature>
<dbReference type="AlphaFoldDB" id="A0A9K3CQK6"/>
<feature type="domain" description="FERM" evidence="2">
    <location>
        <begin position="18"/>
        <end position="326"/>
    </location>
</feature>
<feature type="region of interest" description="Disordered" evidence="1">
    <location>
        <begin position="449"/>
        <end position="471"/>
    </location>
</feature>
<dbReference type="SMART" id="SM00295">
    <property type="entry name" value="B41"/>
    <property type="match status" value="1"/>
</dbReference>
<proteinExistence type="predicted"/>
<protein>
    <recommendedName>
        <fullName evidence="2">FERM domain-containing protein</fullName>
    </recommendedName>
</protein>
<feature type="region of interest" description="Disordered" evidence="1">
    <location>
        <begin position="228"/>
        <end position="259"/>
    </location>
</feature>
<evidence type="ECO:0000256" key="1">
    <source>
        <dbReference type="SAM" id="MobiDB-lite"/>
    </source>
</evidence>
<feature type="compositionally biased region" description="Basic and acidic residues" evidence="1">
    <location>
        <begin position="232"/>
        <end position="258"/>
    </location>
</feature>
<evidence type="ECO:0000313" key="4">
    <source>
        <dbReference type="Proteomes" id="UP000265618"/>
    </source>
</evidence>
<dbReference type="EMBL" id="BDIP01000191">
    <property type="protein sequence ID" value="GIQ80543.1"/>
    <property type="molecule type" value="Genomic_DNA"/>
</dbReference>
<sequence>YAEVEGPRLTIQLFPVRATLRINWLDGQFVTFSIESSMTVGRIIRLACERLDIAEPISDAYGLLALDGVWLDTARSIPVQGYVFTEHLSMRRRLYCADRDGEVRRDSRELSNLYLHAIENYRLGDVYLSDSSIAMVSALMLQHDLGDCPLAQTPAMLSLSSCLPQRLDNQANPQLRKAILGEWHRLSGTLRDVCESRLVHHMASLPGYGVSLFGGCIDDLQGEDTKMQASDALRRRMSDGGGESKREKERDRQGKDKLPYGSVLGDTLYRADPICLTVCSTGVAIRVGPSCGPMLASETPSQSVAFGAPTHFTRSEDFHRFLSQPSSVSPAGVWSVGTAHPSSAGRGTRVRGGADGLYSFGSLLSWVPITCIKGVAAVGDLLILDAGVRRILPRLGVHAPAAASLIIDYGTRHGAWPSLSAPHAGTHDTDESSDMDSQDITLIIISTHDADESSDMDSQDSGDGEVDPVSTGAYPPYLSLAVLHDVLKSQIAERERAAEEAERAEREAERVAAEEREREAERIKQAMLERDRAMAIEAERMENGEEADEAQGAEGGETPSVLPSSPAPPQTPTLYEEASVAEGDSTLPSGAASPMLQSVLGEGVQGWLGGTEAEGGAAGFTHYETEFKDLLLLEGEEDGGVSLYPEVDPSLWPALPVIHAEGEGEGDEEGVVSDDSASLSLSERMDSVESALSTIRGQLSVTLSLSLNPSYVKGKGKGKGERVRRPARERQRVWAALTSMQV</sequence>
<feature type="region of interest" description="Disordered" evidence="1">
    <location>
        <begin position="542"/>
        <end position="593"/>
    </location>
</feature>
<name>A0A9K3CQK6_9EUKA</name>
<dbReference type="CDD" id="cd14473">
    <property type="entry name" value="FERM_B-lobe"/>
    <property type="match status" value="1"/>
</dbReference>
<comment type="caution">
    <text evidence="3">The sequence shown here is derived from an EMBL/GenBank/DDBJ whole genome shotgun (WGS) entry which is preliminary data.</text>
</comment>
<dbReference type="Gene3D" id="1.20.80.10">
    <property type="match status" value="1"/>
</dbReference>
<dbReference type="Pfam" id="PF00373">
    <property type="entry name" value="FERM_M"/>
    <property type="match status" value="1"/>
</dbReference>
<feature type="region of interest" description="Disordered" evidence="1">
    <location>
        <begin position="498"/>
        <end position="526"/>
    </location>
</feature>
<organism evidence="3 4">
    <name type="scientific">Kipferlia bialata</name>
    <dbReference type="NCBI Taxonomy" id="797122"/>
    <lineage>
        <taxon>Eukaryota</taxon>
        <taxon>Metamonada</taxon>
        <taxon>Carpediemonas-like organisms</taxon>
        <taxon>Kipferlia</taxon>
    </lineage>
</organism>
<dbReference type="InterPro" id="IPR019748">
    <property type="entry name" value="FERM_central"/>
</dbReference>
<dbReference type="CDD" id="cd01765">
    <property type="entry name" value="FERM_F0_F1"/>
    <property type="match status" value="1"/>
</dbReference>
<dbReference type="SUPFAM" id="SSF47031">
    <property type="entry name" value="Second domain of FERM"/>
    <property type="match status" value="1"/>
</dbReference>
<dbReference type="Proteomes" id="UP000265618">
    <property type="component" value="Unassembled WGS sequence"/>
</dbReference>
<feature type="non-terminal residue" evidence="3">
    <location>
        <position position="1"/>
    </location>
</feature>
<evidence type="ECO:0000313" key="3">
    <source>
        <dbReference type="EMBL" id="GIQ80543.1"/>
    </source>
</evidence>
<accession>A0A9K3CQK6</accession>
<dbReference type="InterPro" id="IPR019749">
    <property type="entry name" value="Band_41_domain"/>
</dbReference>
<keyword evidence="4" id="KW-1185">Reference proteome</keyword>
<reference evidence="3 4" key="1">
    <citation type="journal article" date="2018" name="PLoS ONE">
        <title>The draft genome of Kipferlia bialata reveals reductive genome evolution in fornicate parasites.</title>
        <authorList>
            <person name="Tanifuji G."/>
            <person name="Takabayashi S."/>
            <person name="Kume K."/>
            <person name="Takagi M."/>
            <person name="Nakayama T."/>
            <person name="Kamikawa R."/>
            <person name="Inagaki Y."/>
            <person name="Hashimoto T."/>
        </authorList>
    </citation>
    <scope>NUCLEOTIDE SEQUENCE [LARGE SCALE GENOMIC DNA]</scope>
    <source>
        <strain evidence="3">NY0173</strain>
    </source>
</reference>
<dbReference type="InterPro" id="IPR000299">
    <property type="entry name" value="FERM_domain"/>
</dbReference>
<evidence type="ECO:0000259" key="2">
    <source>
        <dbReference type="PROSITE" id="PS50057"/>
    </source>
</evidence>
<dbReference type="InterPro" id="IPR035963">
    <property type="entry name" value="FERM_2"/>
</dbReference>
<dbReference type="PROSITE" id="PS50057">
    <property type="entry name" value="FERM_3"/>
    <property type="match status" value="1"/>
</dbReference>
<dbReference type="InterPro" id="IPR014352">
    <property type="entry name" value="FERM/acyl-CoA-bd_prot_sf"/>
</dbReference>